<evidence type="ECO:0000313" key="2">
    <source>
        <dbReference type="EMBL" id="VDM66412.1"/>
    </source>
</evidence>
<dbReference type="Proteomes" id="UP000270094">
    <property type="component" value="Unassembled WGS sequence"/>
</dbReference>
<protein>
    <submittedName>
        <fullName evidence="2">Uncharacterized protein</fullName>
    </submittedName>
</protein>
<proteinExistence type="predicted"/>
<evidence type="ECO:0000313" key="3">
    <source>
        <dbReference type="Proteomes" id="UP000270094"/>
    </source>
</evidence>
<feature type="region of interest" description="Disordered" evidence="1">
    <location>
        <begin position="51"/>
        <end position="86"/>
    </location>
</feature>
<reference evidence="2 3" key="1">
    <citation type="submission" date="2018-11" db="EMBL/GenBank/DDBJ databases">
        <authorList>
            <consortium name="Pathogen Informatics"/>
        </authorList>
    </citation>
    <scope>NUCLEOTIDE SEQUENCE [LARGE SCALE GENOMIC DNA]</scope>
</reference>
<sequence length="86" mass="9584">MDGYGNPYQAAINGDNRFEHSKSFSHASIASLHSVIGDAVRRRWRFSKMGVAASGGTRTGHAHRSGAWEKQRVEDDEQAHLSRTHH</sequence>
<keyword evidence="3" id="KW-1185">Reference proteome</keyword>
<name>A0A3P7KF02_STRVU</name>
<organism evidence="2 3">
    <name type="scientific">Strongylus vulgaris</name>
    <name type="common">Blood worm</name>
    <dbReference type="NCBI Taxonomy" id="40348"/>
    <lineage>
        <taxon>Eukaryota</taxon>
        <taxon>Metazoa</taxon>
        <taxon>Ecdysozoa</taxon>
        <taxon>Nematoda</taxon>
        <taxon>Chromadorea</taxon>
        <taxon>Rhabditida</taxon>
        <taxon>Rhabditina</taxon>
        <taxon>Rhabditomorpha</taxon>
        <taxon>Strongyloidea</taxon>
        <taxon>Strongylidae</taxon>
        <taxon>Strongylus</taxon>
    </lineage>
</organism>
<evidence type="ECO:0000256" key="1">
    <source>
        <dbReference type="SAM" id="MobiDB-lite"/>
    </source>
</evidence>
<dbReference type="AlphaFoldDB" id="A0A3P7KF02"/>
<dbReference type="EMBL" id="UYYB01002761">
    <property type="protein sequence ID" value="VDM66412.1"/>
    <property type="molecule type" value="Genomic_DNA"/>
</dbReference>
<gene>
    <name evidence="2" type="ORF">SVUK_LOCUS1410</name>
</gene>
<accession>A0A3P7KF02</accession>